<keyword evidence="1" id="KW-0732">Signal</keyword>
<reference evidence="2 3" key="1">
    <citation type="submission" date="2018-06" db="EMBL/GenBank/DDBJ databases">
        <authorList>
            <consortium name="Pathogen Informatics"/>
            <person name="Doyle S."/>
        </authorList>
    </citation>
    <scope>NUCLEOTIDE SEQUENCE [LARGE SCALE GENOMIC DNA]</scope>
    <source>
        <strain evidence="2 3">NCTC11532</strain>
    </source>
</reference>
<organism evidence="2 3">
    <name type="scientific">Legionella wadsworthii</name>
    <dbReference type="NCBI Taxonomy" id="28088"/>
    <lineage>
        <taxon>Bacteria</taxon>
        <taxon>Pseudomonadati</taxon>
        <taxon>Pseudomonadota</taxon>
        <taxon>Gammaproteobacteria</taxon>
        <taxon>Legionellales</taxon>
        <taxon>Legionellaceae</taxon>
        <taxon>Legionella</taxon>
    </lineage>
</organism>
<name>A0A378LVW1_9GAMM</name>
<proteinExistence type="predicted"/>
<feature type="chain" id="PRO_5016573573" evidence="1">
    <location>
        <begin position="23"/>
        <end position="127"/>
    </location>
</feature>
<dbReference type="AlphaFoldDB" id="A0A378LVW1"/>
<sequence length="127" mass="13927">MLRKFGLGLLCFISSISTSAYSMESHMLQRGVLIEYELPSNDPQLFLNYLFWSVEANCKIDTVDDGNELYIVAIAKKGKINDIDLSAGESLRITVHSGENLKITAESGAKVEITNLGQHTVKATCTA</sequence>
<keyword evidence="3" id="KW-1185">Reference proteome</keyword>
<evidence type="ECO:0000313" key="2">
    <source>
        <dbReference type="EMBL" id="STY29955.1"/>
    </source>
</evidence>
<evidence type="ECO:0000256" key="1">
    <source>
        <dbReference type="SAM" id="SignalP"/>
    </source>
</evidence>
<protein>
    <submittedName>
        <fullName evidence="2">Uncharacterized protein</fullName>
    </submittedName>
</protein>
<dbReference type="EMBL" id="UGPB01000001">
    <property type="protein sequence ID" value="STY29955.1"/>
    <property type="molecule type" value="Genomic_DNA"/>
</dbReference>
<evidence type="ECO:0000313" key="3">
    <source>
        <dbReference type="Proteomes" id="UP000255297"/>
    </source>
</evidence>
<dbReference type="Proteomes" id="UP000255297">
    <property type="component" value="Unassembled WGS sequence"/>
</dbReference>
<accession>A0A378LVW1</accession>
<dbReference type="OrthoDB" id="5641564at2"/>
<feature type="signal peptide" evidence="1">
    <location>
        <begin position="1"/>
        <end position="22"/>
    </location>
</feature>
<gene>
    <name evidence="2" type="ORF">NCTC11532_02153</name>
</gene>